<keyword evidence="1" id="KW-0560">Oxidoreductase</keyword>
<evidence type="ECO:0000313" key="3">
    <source>
        <dbReference type="Proteomes" id="UP001056980"/>
    </source>
</evidence>
<dbReference type="AlphaFoldDB" id="A0A9Q9DMQ2"/>
<proteinExistence type="predicted"/>
<dbReference type="Gene3D" id="3.60.130.10">
    <property type="entry name" value="Clavaminate synthase-like"/>
    <property type="match status" value="1"/>
</dbReference>
<dbReference type="Proteomes" id="UP001056980">
    <property type="component" value="Chromosome"/>
</dbReference>
<accession>A0A9Q9DMQ2</accession>
<evidence type="ECO:0000313" key="2">
    <source>
        <dbReference type="EMBL" id="USP03387.1"/>
    </source>
</evidence>
<sequence>MLEPQSKRAKEALDHFYEAIEAVSFGIDVQPRRLLYIDNRMLLHSRDKFFGSFDSYENPMRWIQRVFVSADLWNHKYVEQIKERVFDFQC</sequence>
<organism evidence="2 3">
    <name type="scientific">Bartonella taylorii</name>
    <dbReference type="NCBI Taxonomy" id="33046"/>
    <lineage>
        <taxon>Bacteria</taxon>
        <taxon>Pseudomonadati</taxon>
        <taxon>Pseudomonadota</taxon>
        <taxon>Alphaproteobacteria</taxon>
        <taxon>Hyphomicrobiales</taxon>
        <taxon>Bartonellaceae</taxon>
        <taxon>Bartonella</taxon>
    </lineage>
</organism>
<dbReference type="EMBL" id="CP083444">
    <property type="protein sequence ID" value="USP03387.1"/>
    <property type="molecule type" value="Genomic_DNA"/>
</dbReference>
<dbReference type="KEGG" id="btay:LAJ60_02845"/>
<keyword evidence="2" id="KW-0223">Dioxygenase</keyword>
<evidence type="ECO:0000256" key="1">
    <source>
        <dbReference type="ARBA" id="ARBA00023002"/>
    </source>
</evidence>
<name>A0A9Q9DMQ2_BARTA</name>
<gene>
    <name evidence="2" type="ORF">LAJ60_02845</name>
</gene>
<dbReference type="RefSeq" id="WP_252619742.1">
    <property type="nucleotide sequence ID" value="NZ_CP083444.1"/>
</dbReference>
<dbReference type="InterPro" id="IPR042098">
    <property type="entry name" value="TauD-like_sf"/>
</dbReference>
<reference evidence="2" key="1">
    <citation type="journal article" date="2022" name="Proc. Natl. Acad. Sci. U.S.A.">
        <title>Identification of the Bartonella autotransporter CFA as a protective antigen and hypervariable target of neutralizing antibodies in mice.</title>
        <authorList>
            <person name="Siewert L.K."/>
            <person name="Korotaev A."/>
            <person name="Sedzicki J."/>
            <person name="Fromm K."/>
            <person name="Pinschewer D.D."/>
            <person name="Dehio C."/>
        </authorList>
    </citation>
    <scope>NUCLEOTIDE SEQUENCE</scope>
    <source>
        <strain evidence="2">IBS296</strain>
    </source>
</reference>
<dbReference type="GO" id="GO:0016706">
    <property type="term" value="F:2-oxoglutarate-dependent dioxygenase activity"/>
    <property type="evidence" value="ECO:0007669"/>
    <property type="project" value="UniProtKB-ARBA"/>
</dbReference>
<protein>
    <submittedName>
        <fullName evidence="2">TauD/TfdA family dioxygenase</fullName>
    </submittedName>
</protein>
<dbReference type="SUPFAM" id="SSF51197">
    <property type="entry name" value="Clavaminate synthase-like"/>
    <property type="match status" value="1"/>
</dbReference>